<sequence length="357" mass="41392">MADSTTRSGLFEDDRARVAQTQVQNPNLLTLGKSHPALRKVEKRLDEIERPIRQWKASLPYEQFRAQCRDEFSRLIDERRNPAIPTPKSDVDLPWDAQRNVKKRWVEQGIWNTRWKMAMGKWKHEEPLDLESDDYSEAKVESGLTGGVYRPCTPPPYELLFGQAGAKPKQAKSDEELAERKSVRMCQREASRPFYQFLYEVSKERERIQHEMSPPRSHIDDHPLYGVSAVIYGPIHHQDALDVGARSRQIQNGPDDQTATIPDPHDINTMAYERAKESWIRRDLWNANWGILPGMSWQHEQPFNVFIRERKSNDTDQEASTARDAEEEEEEDDGLPPAIDPDEYLANMFKPSLENCP</sequence>
<evidence type="ECO:0000313" key="2">
    <source>
        <dbReference type="EMBL" id="KAK7408923.1"/>
    </source>
</evidence>
<evidence type="ECO:0000256" key="1">
    <source>
        <dbReference type="SAM" id="MobiDB-lite"/>
    </source>
</evidence>
<name>A0ABR1GU79_9HYPO</name>
<proteinExistence type="predicted"/>
<gene>
    <name evidence="2" type="ORF">QQX98_008927</name>
</gene>
<feature type="compositionally biased region" description="Acidic residues" evidence="1">
    <location>
        <begin position="325"/>
        <end position="334"/>
    </location>
</feature>
<feature type="region of interest" description="Disordered" evidence="1">
    <location>
        <begin position="309"/>
        <end position="343"/>
    </location>
</feature>
<comment type="caution">
    <text evidence="2">The sequence shown here is derived from an EMBL/GenBank/DDBJ whole genome shotgun (WGS) entry which is preliminary data.</text>
</comment>
<reference evidence="2 3" key="1">
    <citation type="journal article" date="2025" name="Microbiol. Resour. Announc.">
        <title>Draft genome sequences for Neonectria magnoliae and Neonectria punicea, canker pathogens of Liriodendron tulipifera and Acer saccharum in West Virginia.</title>
        <authorList>
            <person name="Petronek H.M."/>
            <person name="Kasson M.T."/>
            <person name="Metheny A.M."/>
            <person name="Stauder C.M."/>
            <person name="Lovett B."/>
            <person name="Lynch S.C."/>
            <person name="Garnas J.R."/>
            <person name="Kasson L.R."/>
            <person name="Stajich J.E."/>
        </authorList>
    </citation>
    <scope>NUCLEOTIDE SEQUENCE [LARGE SCALE GENOMIC DNA]</scope>
    <source>
        <strain evidence="2 3">NRRL 64653</strain>
    </source>
</reference>
<accession>A0ABR1GU79</accession>
<evidence type="ECO:0000313" key="3">
    <source>
        <dbReference type="Proteomes" id="UP001498476"/>
    </source>
</evidence>
<dbReference type="Proteomes" id="UP001498476">
    <property type="component" value="Unassembled WGS sequence"/>
</dbReference>
<keyword evidence="3" id="KW-1185">Reference proteome</keyword>
<dbReference type="EMBL" id="JAZAVJ010000169">
    <property type="protein sequence ID" value="KAK7408923.1"/>
    <property type="molecule type" value="Genomic_DNA"/>
</dbReference>
<organism evidence="2 3">
    <name type="scientific">Neonectria punicea</name>
    <dbReference type="NCBI Taxonomy" id="979145"/>
    <lineage>
        <taxon>Eukaryota</taxon>
        <taxon>Fungi</taxon>
        <taxon>Dikarya</taxon>
        <taxon>Ascomycota</taxon>
        <taxon>Pezizomycotina</taxon>
        <taxon>Sordariomycetes</taxon>
        <taxon>Hypocreomycetidae</taxon>
        <taxon>Hypocreales</taxon>
        <taxon>Nectriaceae</taxon>
        <taxon>Neonectria</taxon>
    </lineage>
</organism>
<protein>
    <submittedName>
        <fullName evidence="2">Uncharacterized protein</fullName>
    </submittedName>
</protein>